<comment type="caution">
    <text evidence="4">The sequence shown here is derived from an EMBL/GenBank/DDBJ whole genome shotgun (WGS) entry which is preliminary data.</text>
</comment>
<dbReference type="EMBL" id="JAGGKI010000005">
    <property type="protein sequence ID" value="MBP1893452.1"/>
    <property type="molecule type" value="Genomic_DNA"/>
</dbReference>
<dbReference type="PROSITE" id="PS51462">
    <property type="entry name" value="NUDIX"/>
    <property type="match status" value="1"/>
</dbReference>
<accession>A0ABS4FB30</accession>
<protein>
    <submittedName>
        <fullName evidence="4">8-oxo-dGTP pyrophosphatase MutT (NUDIX family)</fullName>
    </submittedName>
</protein>
<dbReference type="CDD" id="cd18880">
    <property type="entry name" value="NUDIX_ADPRase"/>
    <property type="match status" value="1"/>
</dbReference>
<dbReference type="PANTHER" id="PTHR43046:SF14">
    <property type="entry name" value="MUTT_NUDIX FAMILY PROTEIN"/>
    <property type="match status" value="1"/>
</dbReference>
<dbReference type="PANTHER" id="PTHR43046">
    <property type="entry name" value="GDP-MANNOSE MANNOSYL HYDROLASE"/>
    <property type="match status" value="1"/>
</dbReference>
<comment type="cofactor">
    <cofactor evidence="1">
        <name>Mg(2+)</name>
        <dbReference type="ChEBI" id="CHEBI:18420"/>
    </cofactor>
</comment>
<dbReference type="InterPro" id="IPR015797">
    <property type="entry name" value="NUDIX_hydrolase-like_dom_sf"/>
</dbReference>
<dbReference type="GeneID" id="95404545"/>
<keyword evidence="2" id="KW-0378">Hydrolase</keyword>
<organism evidence="4 5">
    <name type="scientific">Paenibacillus lactis</name>
    <dbReference type="NCBI Taxonomy" id="228574"/>
    <lineage>
        <taxon>Bacteria</taxon>
        <taxon>Bacillati</taxon>
        <taxon>Bacillota</taxon>
        <taxon>Bacilli</taxon>
        <taxon>Bacillales</taxon>
        <taxon>Paenibacillaceae</taxon>
        <taxon>Paenibacillus</taxon>
    </lineage>
</organism>
<dbReference type="Proteomes" id="UP000706926">
    <property type="component" value="Unassembled WGS sequence"/>
</dbReference>
<gene>
    <name evidence="4" type="ORF">J2Z18_002554</name>
</gene>
<dbReference type="InterPro" id="IPR000086">
    <property type="entry name" value="NUDIX_hydrolase_dom"/>
</dbReference>
<dbReference type="Gene3D" id="3.90.79.10">
    <property type="entry name" value="Nucleoside Triphosphate Pyrophosphohydrolase"/>
    <property type="match status" value="1"/>
</dbReference>
<dbReference type="SUPFAM" id="SSF55811">
    <property type="entry name" value="Nudix"/>
    <property type="match status" value="1"/>
</dbReference>
<sequence length="155" mass="17627">MHHIRVRACALIIENDSILLVEFNDEHGVHYNLPAGGAEPGESIVEAVKREAREEANIDVEVGPLAFVYEYAPHLNAYNHGTGHSLSLMFDCRISSGSPALPAKPDHNQTNVKWVQIDKLDDIVLYPNIKDHIRDYVNNKRNIEIIEEFKLKQYK</sequence>
<evidence type="ECO:0000256" key="2">
    <source>
        <dbReference type="ARBA" id="ARBA00022801"/>
    </source>
</evidence>
<dbReference type="RefSeq" id="WP_007127821.1">
    <property type="nucleotide sequence ID" value="NZ_BOSA01000005.1"/>
</dbReference>
<evidence type="ECO:0000259" key="3">
    <source>
        <dbReference type="PROSITE" id="PS51462"/>
    </source>
</evidence>
<evidence type="ECO:0000313" key="5">
    <source>
        <dbReference type="Proteomes" id="UP000706926"/>
    </source>
</evidence>
<keyword evidence="5" id="KW-1185">Reference proteome</keyword>
<evidence type="ECO:0000256" key="1">
    <source>
        <dbReference type="ARBA" id="ARBA00001946"/>
    </source>
</evidence>
<dbReference type="InterPro" id="IPR020084">
    <property type="entry name" value="NUDIX_hydrolase_CS"/>
</dbReference>
<name>A0ABS4FB30_9BACL</name>
<evidence type="ECO:0000313" key="4">
    <source>
        <dbReference type="EMBL" id="MBP1893452.1"/>
    </source>
</evidence>
<feature type="domain" description="Nudix hydrolase" evidence="3">
    <location>
        <begin position="2"/>
        <end position="139"/>
    </location>
</feature>
<reference evidence="4 5" key="1">
    <citation type="submission" date="2021-03" db="EMBL/GenBank/DDBJ databases">
        <title>Genomic Encyclopedia of Type Strains, Phase IV (KMG-IV): sequencing the most valuable type-strain genomes for metagenomic binning, comparative biology and taxonomic classification.</title>
        <authorList>
            <person name="Goeker M."/>
        </authorList>
    </citation>
    <scope>NUCLEOTIDE SEQUENCE [LARGE SCALE GENOMIC DNA]</scope>
    <source>
        <strain evidence="4 5">DSM 15596</strain>
    </source>
</reference>
<proteinExistence type="predicted"/>
<dbReference type="PROSITE" id="PS00893">
    <property type="entry name" value="NUDIX_BOX"/>
    <property type="match status" value="1"/>
</dbReference>
<dbReference type="Pfam" id="PF00293">
    <property type="entry name" value="NUDIX"/>
    <property type="match status" value="1"/>
</dbReference>